<name>A0A9P6E693_9AGAR</name>
<organism evidence="3 4">
    <name type="scientific">Crepidotus variabilis</name>
    <dbReference type="NCBI Taxonomy" id="179855"/>
    <lineage>
        <taxon>Eukaryota</taxon>
        <taxon>Fungi</taxon>
        <taxon>Dikarya</taxon>
        <taxon>Basidiomycota</taxon>
        <taxon>Agaricomycotina</taxon>
        <taxon>Agaricomycetes</taxon>
        <taxon>Agaricomycetidae</taxon>
        <taxon>Agaricales</taxon>
        <taxon>Agaricineae</taxon>
        <taxon>Crepidotaceae</taxon>
        <taxon>Crepidotus</taxon>
    </lineage>
</organism>
<evidence type="ECO:0000313" key="3">
    <source>
        <dbReference type="EMBL" id="KAF9523260.1"/>
    </source>
</evidence>
<accession>A0A9P6E693</accession>
<dbReference type="PROSITE" id="PS00778">
    <property type="entry name" value="HIS_ACID_PHOSPHAT_2"/>
    <property type="match status" value="1"/>
</dbReference>
<dbReference type="InterPro" id="IPR000560">
    <property type="entry name" value="His_Pase_clade-2"/>
</dbReference>
<keyword evidence="4" id="KW-1185">Reference proteome</keyword>
<dbReference type="CDD" id="cd07061">
    <property type="entry name" value="HP_HAP_like"/>
    <property type="match status" value="1"/>
</dbReference>
<proteinExistence type="inferred from homology"/>
<evidence type="ECO:0000313" key="4">
    <source>
        <dbReference type="Proteomes" id="UP000807306"/>
    </source>
</evidence>
<evidence type="ECO:0000256" key="1">
    <source>
        <dbReference type="ARBA" id="ARBA00005375"/>
    </source>
</evidence>
<reference evidence="3" key="1">
    <citation type="submission" date="2020-11" db="EMBL/GenBank/DDBJ databases">
        <authorList>
            <consortium name="DOE Joint Genome Institute"/>
            <person name="Ahrendt S."/>
            <person name="Riley R."/>
            <person name="Andreopoulos W."/>
            <person name="Labutti K."/>
            <person name="Pangilinan J."/>
            <person name="Ruiz-Duenas F.J."/>
            <person name="Barrasa J.M."/>
            <person name="Sanchez-Garcia M."/>
            <person name="Camarero S."/>
            <person name="Miyauchi S."/>
            <person name="Serrano A."/>
            <person name="Linde D."/>
            <person name="Babiker R."/>
            <person name="Drula E."/>
            <person name="Ayuso-Fernandez I."/>
            <person name="Pacheco R."/>
            <person name="Padilla G."/>
            <person name="Ferreira P."/>
            <person name="Barriuso J."/>
            <person name="Kellner H."/>
            <person name="Castanera R."/>
            <person name="Alfaro M."/>
            <person name="Ramirez L."/>
            <person name="Pisabarro A.G."/>
            <person name="Kuo A."/>
            <person name="Tritt A."/>
            <person name="Lipzen A."/>
            <person name="He G."/>
            <person name="Yan M."/>
            <person name="Ng V."/>
            <person name="Cullen D."/>
            <person name="Martin F."/>
            <person name="Rosso M.-N."/>
            <person name="Henrissat B."/>
            <person name="Hibbett D."/>
            <person name="Martinez A.T."/>
            <person name="Grigoriev I.V."/>
        </authorList>
    </citation>
    <scope>NUCLEOTIDE SEQUENCE</scope>
    <source>
        <strain evidence="3">CBS 506.95</strain>
    </source>
</reference>
<dbReference type="InterPro" id="IPR050645">
    <property type="entry name" value="Histidine_acid_phosphatase"/>
</dbReference>
<dbReference type="PANTHER" id="PTHR11567">
    <property type="entry name" value="ACID PHOSPHATASE-RELATED"/>
    <property type="match status" value="1"/>
</dbReference>
<evidence type="ECO:0000256" key="2">
    <source>
        <dbReference type="ARBA" id="ARBA00022801"/>
    </source>
</evidence>
<keyword evidence="2" id="KW-0378">Hydrolase</keyword>
<dbReference type="SUPFAM" id="SSF53254">
    <property type="entry name" value="Phosphoglycerate mutase-like"/>
    <property type="match status" value="1"/>
</dbReference>
<gene>
    <name evidence="3" type="ORF">CPB83DRAFT_871700</name>
</gene>
<dbReference type="PANTHER" id="PTHR11567:SF110">
    <property type="entry name" value="2-PHOSPHOXYLOSE PHOSPHATASE 1"/>
    <property type="match status" value="1"/>
</dbReference>
<dbReference type="Pfam" id="PF00328">
    <property type="entry name" value="His_Phos_2"/>
    <property type="match status" value="1"/>
</dbReference>
<dbReference type="AlphaFoldDB" id="A0A9P6E693"/>
<dbReference type="InterPro" id="IPR033379">
    <property type="entry name" value="Acid_Pase_AS"/>
</dbReference>
<dbReference type="GO" id="GO:0016791">
    <property type="term" value="F:phosphatase activity"/>
    <property type="evidence" value="ECO:0007669"/>
    <property type="project" value="TreeGrafter"/>
</dbReference>
<sequence>MSTATSPSSWTAIKGFKLPQVPLDVEGYTAAPEGLQLEQVHVYVRHGERTPVGVRLSSSPANIPSHWILCHTAHRFQSAVSSFLGPSGAELSPQIQDRERQHRLKFDEVLHTRKLVERQDGTVVEGECLLGELTDLGRQTTYHFGQNLRRLYVERLGFMPDTLSHKNTVYFRSTNMPRTMESLQQVIHGLYPNHKCQPEALAPLLIRNGKDENLIGNTYACKRLEMLQIGFAKAAAEAYNKTLEPLDKKLSKYIDGNPIRVDGKPRASGIMDTIRASKAHGIKIPPEFEDKKIIDSIEQAVVSEWFGGYKTEEVRRLGMGRLLSSLTTKMERKASKGASEPLKLLVHSTHDTAIAALCQTLDVFDDKWPAFTASLSFELFKQVGSVVAKPETKSSAEQASRGFPQNILAHLSGNSTNSGHYIRLRYQNKSLPLPLCAAEGDHLPGYPEFCTFAAFQRRVKELTPKDFNQECLPEGRS</sequence>
<comment type="caution">
    <text evidence="3">The sequence shown here is derived from an EMBL/GenBank/DDBJ whole genome shotgun (WGS) entry which is preliminary data.</text>
</comment>
<comment type="similarity">
    <text evidence="1">Belongs to the histidine acid phosphatase family.</text>
</comment>
<dbReference type="Gene3D" id="3.40.50.1240">
    <property type="entry name" value="Phosphoglycerate mutase-like"/>
    <property type="match status" value="1"/>
</dbReference>
<dbReference type="OrthoDB" id="10257284at2759"/>
<dbReference type="InterPro" id="IPR029033">
    <property type="entry name" value="His_PPase_superfam"/>
</dbReference>
<protein>
    <submittedName>
        <fullName evidence="3">Phosphoglycerate mutase-like protein</fullName>
    </submittedName>
</protein>
<dbReference type="EMBL" id="MU157921">
    <property type="protein sequence ID" value="KAF9523260.1"/>
    <property type="molecule type" value="Genomic_DNA"/>
</dbReference>
<dbReference type="Proteomes" id="UP000807306">
    <property type="component" value="Unassembled WGS sequence"/>
</dbReference>